<organism evidence="4 5">
    <name type="scientific">Chryseobacterium limigenitum</name>
    <dbReference type="NCBI Taxonomy" id="1612149"/>
    <lineage>
        <taxon>Bacteria</taxon>
        <taxon>Pseudomonadati</taxon>
        <taxon>Bacteroidota</taxon>
        <taxon>Flavobacteriia</taxon>
        <taxon>Flavobacteriales</taxon>
        <taxon>Weeksellaceae</taxon>
        <taxon>Chryseobacterium group</taxon>
        <taxon>Chryseobacterium</taxon>
    </lineage>
</organism>
<dbReference type="Pfam" id="PF09314">
    <property type="entry name" value="DUF1972"/>
    <property type="match status" value="1"/>
</dbReference>
<sequence length="406" mass="46783">MKTKVAIIGTVGLPAKYGGFETLTAHLVEELADTYDFTVYCSSKKYTKEERIKSWKGAKLKYLPLDANGIQSIPYDTWSIFHALFRSDVLLVLGVAGAWLLPFVKLFTRKKIIISIDGIEWKRDKWSLPAKLYLWWAEKLAVGFSHIDISDNESIQDYTSLRYKTISRVIEYGADHTKVNLTPNSENREKYPFLSEEYAVKVCRIEPENHVHTILKVFSELPDRKLVLVGNWKNSQYGIDMKQQYSGFKNIHLLDPIYDQELIDLIRGNASVYIHGHSAGGTNPSLVEAMFLGLPIISNGVSYNRTTTEHQAFYFSNEEDLKNVLTEIKKEDLQNCAVQMKKIAERRYTWKKIAKKYSQLIEETFTVNKKTNVYPVISELDKKILEKYNLEHLKNIQLFNSSNKTA</sequence>
<dbReference type="RefSeq" id="WP_072412718.1">
    <property type="nucleotide sequence ID" value="NZ_FPKW01000027.1"/>
</dbReference>
<protein>
    <submittedName>
        <fullName evidence="4">Glycosyltransferase involved in cell wall bisynthesis</fullName>
    </submittedName>
</protein>
<feature type="domain" description="DUF1972" evidence="3">
    <location>
        <begin position="4"/>
        <end position="175"/>
    </location>
</feature>
<proteinExistence type="predicted"/>
<evidence type="ECO:0000259" key="3">
    <source>
        <dbReference type="Pfam" id="PF09314"/>
    </source>
</evidence>
<dbReference type="Proteomes" id="UP000182034">
    <property type="component" value="Unassembled WGS sequence"/>
</dbReference>
<dbReference type="PANTHER" id="PTHR46401:SF2">
    <property type="entry name" value="GLYCOSYLTRANSFERASE WBBK-RELATED"/>
    <property type="match status" value="1"/>
</dbReference>
<evidence type="ECO:0000259" key="2">
    <source>
        <dbReference type="Pfam" id="PF00534"/>
    </source>
</evidence>
<dbReference type="EMBL" id="FPKW01000027">
    <property type="protein sequence ID" value="SFZ96839.1"/>
    <property type="molecule type" value="Genomic_DNA"/>
</dbReference>
<name>A0A1K2IWU5_9FLAO</name>
<feature type="domain" description="Glycosyl transferase family 1" evidence="2">
    <location>
        <begin position="186"/>
        <end position="344"/>
    </location>
</feature>
<keyword evidence="5" id="KW-1185">Reference proteome</keyword>
<keyword evidence="1 4" id="KW-0808">Transferase</keyword>
<gene>
    <name evidence="4" type="ORF">SAMN05216324_12723</name>
</gene>
<dbReference type="Pfam" id="PF00534">
    <property type="entry name" value="Glycos_transf_1"/>
    <property type="match status" value="1"/>
</dbReference>
<reference evidence="5" key="1">
    <citation type="submission" date="2016-10" db="EMBL/GenBank/DDBJ databases">
        <authorList>
            <person name="Varghese N."/>
            <person name="Submissions S."/>
        </authorList>
    </citation>
    <scope>NUCLEOTIDE SEQUENCE [LARGE SCALE GENOMIC DNA]</scope>
    <source>
        <strain evidence="5">SUR2</strain>
    </source>
</reference>
<evidence type="ECO:0000313" key="5">
    <source>
        <dbReference type="Proteomes" id="UP000182034"/>
    </source>
</evidence>
<dbReference type="GO" id="GO:0016757">
    <property type="term" value="F:glycosyltransferase activity"/>
    <property type="evidence" value="ECO:0007669"/>
    <property type="project" value="InterPro"/>
</dbReference>
<dbReference type="PANTHER" id="PTHR46401">
    <property type="entry name" value="GLYCOSYLTRANSFERASE WBBK-RELATED"/>
    <property type="match status" value="1"/>
</dbReference>
<dbReference type="STRING" id="1612149.SAMN05216324_12723"/>
<dbReference type="InterPro" id="IPR015393">
    <property type="entry name" value="DUF1972"/>
</dbReference>
<accession>A0A1K2IWU5</accession>
<dbReference type="Gene3D" id="3.40.50.2000">
    <property type="entry name" value="Glycogen Phosphorylase B"/>
    <property type="match status" value="2"/>
</dbReference>
<dbReference type="AlphaFoldDB" id="A0A1K2IWU5"/>
<dbReference type="SUPFAM" id="SSF53756">
    <property type="entry name" value="UDP-Glycosyltransferase/glycogen phosphorylase"/>
    <property type="match status" value="1"/>
</dbReference>
<dbReference type="InterPro" id="IPR001296">
    <property type="entry name" value="Glyco_trans_1"/>
</dbReference>
<evidence type="ECO:0000256" key="1">
    <source>
        <dbReference type="ARBA" id="ARBA00022679"/>
    </source>
</evidence>
<evidence type="ECO:0000313" key="4">
    <source>
        <dbReference type="EMBL" id="SFZ96839.1"/>
    </source>
</evidence>